<feature type="coiled-coil region" evidence="1">
    <location>
        <begin position="323"/>
        <end position="424"/>
    </location>
</feature>
<dbReference type="EMBL" id="LR031568">
    <property type="protein sequence ID" value="VDC61505.1"/>
    <property type="molecule type" value="Genomic_DNA"/>
</dbReference>
<dbReference type="AlphaFoldDB" id="A0A3P5YFG6"/>
<name>A0A3P5YFG6_BRACM</name>
<evidence type="ECO:0000313" key="2">
    <source>
        <dbReference type="EMBL" id="VDC61505.1"/>
    </source>
</evidence>
<evidence type="ECO:0000256" key="1">
    <source>
        <dbReference type="SAM" id="Coils"/>
    </source>
</evidence>
<accession>A0A3P5YFG6</accession>
<feature type="coiled-coil region" evidence="1">
    <location>
        <begin position="471"/>
        <end position="498"/>
    </location>
</feature>
<proteinExistence type="predicted"/>
<feature type="coiled-coil region" evidence="1">
    <location>
        <begin position="535"/>
        <end position="597"/>
    </location>
</feature>
<protein>
    <recommendedName>
        <fullName evidence="3">WPP domain-associated protein</fullName>
    </recommendedName>
</protein>
<dbReference type="InterPro" id="IPR037490">
    <property type="entry name" value="WAP"/>
</dbReference>
<gene>
    <name evidence="2" type="ORF">BRAA09T39116Z</name>
</gene>
<reference evidence="2" key="1">
    <citation type="submission" date="2018-11" db="EMBL/GenBank/DDBJ databases">
        <authorList>
            <consortium name="Genoscope - CEA"/>
            <person name="William W."/>
        </authorList>
    </citation>
    <scope>NUCLEOTIDE SEQUENCE</scope>
</reference>
<evidence type="ECO:0008006" key="3">
    <source>
        <dbReference type="Google" id="ProtNLM"/>
    </source>
</evidence>
<organism evidence="2">
    <name type="scientific">Brassica campestris</name>
    <name type="common">Field mustard</name>
    <dbReference type="NCBI Taxonomy" id="3711"/>
    <lineage>
        <taxon>Eukaryota</taxon>
        <taxon>Viridiplantae</taxon>
        <taxon>Streptophyta</taxon>
        <taxon>Embryophyta</taxon>
        <taxon>Tracheophyta</taxon>
        <taxon>Spermatophyta</taxon>
        <taxon>Magnoliopsida</taxon>
        <taxon>eudicotyledons</taxon>
        <taxon>Gunneridae</taxon>
        <taxon>Pentapetalae</taxon>
        <taxon>rosids</taxon>
        <taxon>malvids</taxon>
        <taxon>Brassicales</taxon>
        <taxon>Brassicaceae</taxon>
        <taxon>Brassiceae</taxon>
        <taxon>Brassica</taxon>
    </lineage>
</organism>
<keyword evidence="1" id="KW-0175">Coiled coil</keyword>
<dbReference type="PANTHER" id="PTHR33883:SF11">
    <property type="entry name" value="WPP DOMAIN-ASSOCIATED PROTEIN"/>
    <property type="match status" value="1"/>
</dbReference>
<dbReference type="PANTHER" id="PTHR33883">
    <property type="entry name" value="WPP DOMAIN-ASSOCIATED PROTEIN"/>
    <property type="match status" value="1"/>
</dbReference>
<sequence length="673" mass="77126">MDAEVMFDGKVSLDSQDHDESVLVDNSVIKENPDVDFLENDMNNHRLTVSRFVSDTVETLAADKIAQTQVELSSSEGNETSQSRLILDEDDDYGETLLVQESCGLVLEKAKEIAGLRRELELISKLLSGREKGDIKALEDHEGTTDILQRKVSGKHIGSVTSSKPENLEYLRQLPREQLINHFQTEMNQLKREHECTMQEMTEEYFSIKRRCLKLEECPSLSFLNKDKDFNVLRKKIPDIISKLDKVVLEGEKLKGKTNADSKRELDSLLLENRLLKGSLLKAGEEMSHNQELVRKLESDVEDLHVEASIYEDVYRSFVGEFVNQIQCAKEEANLEREEASASKIALEDSCVESYMKEEYCAIMYKEALKEAGEKLVELKINVSERERALGSEIAEKGILKEKIHSLECLVKEKENDLDTVREKLEIVCQHVNNLQSQVDQQAVVIQDQSKELGVASSRDLEKTKGYVMEISELRQKLELARKDMKITENERMKSELKLSSTQAEQKLLQDQIVSTVLSLAKWSQDFECLVAEKTKKANSRLKSMQSQLNDLIDEVDELKIRESMYKQQMEKKTCDLQKAETEVDLLGDEIDSLLDLLQKIYIALDHYSPILKHYPGVSKSISYSNLMKLALYSKLSSFFSLYFYQIMEILKLVQRELRKGSKRLSVSDLVFI</sequence>